<dbReference type="Gene3D" id="3.40.50.720">
    <property type="entry name" value="NAD(P)-binding Rossmann-like Domain"/>
    <property type="match status" value="1"/>
</dbReference>
<dbReference type="InterPro" id="IPR051783">
    <property type="entry name" value="NAD(P)-dependent_oxidoreduct"/>
</dbReference>
<dbReference type="GO" id="GO:0004029">
    <property type="term" value="F:aldehyde dehydrogenase (NAD+) activity"/>
    <property type="evidence" value="ECO:0007669"/>
    <property type="project" value="TreeGrafter"/>
</dbReference>
<feature type="transmembrane region" description="Helical" evidence="1">
    <location>
        <begin position="251"/>
        <end position="274"/>
    </location>
</feature>
<dbReference type="Pfam" id="PF11066">
    <property type="entry name" value="DUF2867"/>
    <property type="match status" value="1"/>
</dbReference>
<keyword evidence="1" id="KW-1133">Transmembrane helix</keyword>
<dbReference type="CDD" id="cd07812">
    <property type="entry name" value="SRPBCC"/>
    <property type="match status" value="1"/>
</dbReference>
<evidence type="ECO:0000313" key="3">
    <source>
        <dbReference type="EMBL" id="QPJ60432.1"/>
    </source>
</evidence>
<dbReference type="InterPro" id="IPR016040">
    <property type="entry name" value="NAD(P)-bd_dom"/>
</dbReference>
<proteinExistence type="predicted"/>
<evidence type="ECO:0000256" key="1">
    <source>
        <dbReference type="SAM" id="Phobius"/>
    </source>
</evidence>
<sequence length="509" mass="58887">MDPEKVNYHYTDDLPTKPLPPDTRVLVTGANGYVGRRLVPELLFRGYRVRCMLRTQTVAPILKHPNLEYVYADGRNPEQLDRAMEGMEVAYYLMHSLRLDKREFSGAEKEVARNFVQAANKWELERIVYLGGLGETSKEISPHLSSRIEVGAILSEARCTVVRVRAAIILGTGSASYELIKSLVLHHRWIPFLSEFNSRCQPIAVRDVIKYLVGLMELPDLETGKYPIGGQDVLTYRELVKRFAKIMKRKIGFIDVGWVPVPVFIMIRIFGWWMHLISPVSVNIVTLLLESLRTDVVCPDNYVRELIPFEPLDFNTAVIWALEKEKNRKVFSHWTDVPPENMGDLMPICEYESTDFVIDEHSIDIPEEPQKVFDIVCRIGGKHGWLHGNFLWEIRGWIDRLLGGVGLHRGRRDDQELRLGDSVDFWRVEILEPPRELLLRAELMSPGFSWLQFSLVPLSSGGTRLTLKAHFIPYRFWGQLYWGFMQSFHTYIFKGMLNYFYRQAVNADK</sequence>
<feature type="domain" description="NAD(P)-binding" evidence="2">
    <location>
        <begin position="29"/>
        <end position="136"/>
    </location>
</feature>
<dbReference type="SUPFAM" id="SSF55961">
    <property type="entry name" value="Bet v1-like"/>
    <property type="match status" value="1"/>
</dbReference>
<dbReference type="InterPro" id="IPR021295">
    <property type="entry name" value="DUF2867"/>
</dbReference>
<evidence type="ECO:0000313" key="4">
    <source>
        <dbReference type="Proteomes" id="UP000594688"/>
    </source>
</evidence>
<gene>
    <name evidence="3" type="ORF">G3M70_00420</name>
</gene>
<dbReference type="EMBL" id="CP048685">
    <property type="protein sequence ID" value="QPJ60432.1"/>
    <property type="molecule type" value="Genomic_DNA"/>
</dbReference>
<dbReference type="Proteomes" id="UP000594688">
    <property type="component" value="Chromosome"/>
</dbReference>
<organism evidence="3 4">
    <name type="scientific">Candidatus Nitronauta litoralis</name>
    <dbReference type="NCBI Taxonomy" id="2705533"/>
    <lineage>
        <taxon>Bacteria</taxon>
        <taxon>Pseudomonadati</taxon>
        <taxon>Nitrospinota/Tectimicrobiota group</taxon>
        <taxon>Nitrospinota</taxon>
        <taxon>Nitrospinia</taxon>
        <taxon>Nitrospinales</taxon>
        <taxon>Nitrospinaceae</taxon>
        <taxon>Candidatus Nitronauta</taxon>
    </lineage>
</organism>
<dbReference type="Pfam" id="PF13460">
    <property type="entry name" value="NAD_binding_10"/>
    <property type="match status" value="1"/>
</dbReference>
<protein>
    <submittedName>
        <fullName evidence="3">SDR family oxidoreductase</fullName>
    </submittedName>
</protein>
<keyword evidence="1" id="KW-0472">Membrane</keyword>
<dbReference type="GO" id="GO:0005737">
    <property type="term" value="C:cytoplasm"/>
    <property type="evidence" value="ECO:0007669"/>
    <property type="project" value="TreeGrafter"/>
</dbReference>
<accession>A0A7T0BTD4</accession>
<dbReference type="InterPro" id="IPR036291">
    <property type="entry name" value="NAD(P)-bd_dom_sf"/>
</dbReference>
<reference evidence="3 4" key="1">
    <citation type="submission" date="2020-02" db="EMBL/GenBank/DDBJ databases">
        <title>Genomic and physiological characterization of two novel Nitrospinaceae genera.</title>
        <authorList>
            <person name="Mueller A.J."/>
            <person name="Jung M.-Y."/>
            <person name="Strachan C.R."/>
            <person name="Herbold C.W."/>
            <person name="Kirkegaard R.H."/>
            <person name="Daims H."/>
        </authorList>
    </citation>
    <scope>NUCLEOTIDE SEQUENCE [LARGE SCALE GENOMIC DNA]</scope>
    <source>
        <strain evidence="3">EB</strain>
    </source>
</reference>
<dbReference type="PANTHER" id="PTHR48079">
    <property type="entry name" value="PROTEIN YEEZ"/>
    <property type="match status" value="1"/>
</dbReference>
<keyword evidence="1" id="KW-0812">Transmembrane</keyword>
<dbReference type="AlphaFoldDB" id="A0A7T0BTD4"/>
<evidence type="ECO:0000259" key="2">
    <source>
        <dbReference type="Pfam" id="PF13460"/>
    </source>
</evidence>
<dbReference type="SUPFAM" id="SSF51735">
    <property type="entry name" value="NAD(P)-binding Rossmann-fold domains"/>
    <property type="match status" value="1"/>
</dbReference>
<dbReference type="PANTHER" id="PTHR48079:SF6">
    <property type="entry name" value="NAD(P)-BINDING DOMAIN-CONTAINING PROTEIN-RELATED"/>
    <property type="match status" value="1"/>
</dbReference>
<dbReference type="KEGG" id="nli:G3M70_00420"/>
<name>A0A7T0BTD4_9BACT</name>